<sequence>MAENDVHEAERLLKTTQSNHCRLLLILIPSVSSFFAGSISDVGAFGGGSISLLSSFGFGRRDW</sequence>
<proteinExistence type="predicted"/>
<reference evidence="1" key="2">
    <citation type="journal article" date="2015" name="Data Brief">
        <title>Shoot transcriptome of the giant reed, Arundo donax.</title>
        <authorList>
            <person name="Barrero R.A."/>
            <person name="Guerrero F.D."/>
            <person name="Moolhuijzen P."/>
            <person name="Goolsby J.A."/>
            <person name="Tidwell J."/>
            <person name="Bellgard S.E."/>
            <person name="Bellgard M.I."/>
        </authorList>
    </citation>
    <scope>NUCLEOTIDE SEQUENCE</scope>
    <source>
        <tissue evidence="1">Shoot tissue taken approximately 20 cm above the soil surface</tissue>
    </source>
</reference>
<accession>A0A0A9BK35</accession>
<organism evidence="1">
    <name type="scientific">Arundo donax</name>
    <name type="common">Giant reed</name>
    <name type="synonym">Donax arundinaceus</name>
    <dbReference type="NCBI Taxonomy" id="35708"/>
    <lineage>
        <taxon>Eukaryota</taxon>
        <taxon>Viridiplantae</taxon>
        <taxon>Streptophyta</taxon>
        <taxon>Embryophyta</taxon>
        <taxon>Tracheophyta</taxon>
        <taxon>Spermatophyta</taxon>
        <taxon>Magnoliopsida</taxon>
        <taxon>Liliopsida</taxon>
        <taxon>Poales</taxon>
        <taxon>Poaceae</taxon>
        <taxon>PACMAD clade</taxon>
        <taxon>Arundinoideae</taxon>
        <taxon>Arundineae</taxon>
        <taxon>Arundo</taxon>
    </lineage>
</organism>
<dbReference type="EMBL" id="GBRH01235372">
    <property type="protein sequence ID" value="JAD62523.1"/>
    <property type="molecule type" value="Transcribed_RNA"/>
</dbReference>
<dbReference type="AlphaFoldDB" id="A0A0A9BK35"/>
<protein>
    <submittedName>
        <fullName evidence="1">Uncharacterized protein</fullName>
    </submittedName>
</protein>
<evidence type="ECO:0000313" key="1">
    <source>
        <dbReference type="EMBL" id="JAD62523.1"/>
    </source>
</evidence>
<reference evidence="1" key="1">
    <citation type="submission" date="2014-09" db="EMBL/GenBank/DDBJ databases">
        <authorList>
            <person name="Magalhaes I.L.F."/>
            <person name="Oliveira U."/>
            <person name="Santos F.R."/>
            <person name="Vidigal T.H.D.A."/>
            <person name="Brescovit A.D."/>
            <person name="Santos A.J."/>
        </authorList>
    </citation>
    <scope>NUCLEOTIDE SEQUENCE</scope>
    <source>
        <tissue evidence="1">Shoot tissue taken approximately 20 cm above the soil surface</tissue>
    </source>
</reference>
<name>A0A0A9BK35_ARUDO</name>